<reference evidence="2 3" key="1">
    <citation type="submission" date="2017-04" db="EMBL/GenBank/DDBJ databases">
        <title>Complete Genome Sequence of Streptomyces gilvosporeus F607, a Capable Producer of Natamycin.</title>
        <authorList>
            <person name="Zong G."/>
            <person name="Zhong C."/>
            <person name="Fu J."/>
            <person name="Qin R."/>
            <person name="Cao G."/>
        </authorList>
    </citation>
    <scope>NUCLEOTIDE SEQUENCE [LARGE SCALE GENOMIC DNA]</scope>
    <source>
        <strain evidence="2 3">F607</strain>
    </source>
</reference>
<name>A0A1V0TQJ7_9ACTN</name>
<proteinExistence type="predicted"/>
<feature type="domain" description="HTH cro/C1-type" evidence="1">
    <location>
        <begin position="42"/>
        <end position="93"/>
    </location>
</feature>
<dbReference type="Proteomes" id="UP000192726">
    <property type="component" value="Chromosome"/>
</dbReference>
<dbReference type="Gene3D" id="3.30.450.180">
    <property type="match status" value="1"/>
</dbReference>
<gene>
    <name evidence="2" type="ORF">B1H19_13605</name>
</gene>
<dbReference type="Pfam" id="PF13560">
    <property type="entry name" value="HTH_31"/>
    <property type="match status" value="1"/>
</dbReference>
<dbReference type="EMBL" id="CP020569">
    <property type="protein sequence ID" value="ARF55100.1"/>
    <property type="molecule type" value="Genomic_DNA"/>
</dbReference>
<dbReference type="RefSeq" id="WP_083105012.1">
    <property type="nucleotide sequence ID" value="NZ_CP020569.1"/>
</dbReference>
<evidence type="ECO:0000259" key="1">
    <source>
        <dbReference type="PROSITE" id="PS50943"/>
    </source>
</evidence>
<dbReference type="PROSITE" id="PS50943">
    <property type="entry name" value="HTH_CROC1"/>
    <property type="match status" value="1"/>
</dbReference>
<evidence type="ECO:0000313" key="2">
    <source>
        <dbReference type="EMBL" id="ARF55100.1"/>
    </source>
</evidence>
<dbReference type="InterPro" id="IPR041413">
    <property type="entry name" value="MLTR_LBD"/>
</dbReference>
<accession>A0A1V0TQJ7</accession>
<dbReference type="Gene3D" id="1.10.260.40">
    <property type="entry name" value="lambda repressor-like DNA-binding domains"/>
    <property type="match status" value="1"/>
</dbReference>
<dbReference type="InterPro" id="IPR010982">
    <property type="entry name" value="Lambda_DNA-bd_dom_sf"/>
</dbReference>
<dbReference type="SUPFAM" id="SSF47413">
    <property type="entry name" value="lambda repressor-like DNA-binding domains"/>
    <property type="match status" value="1"/>
</dbReference>
<dbReference type="PANTHER" id="PTHR35010">
    <property type="entry name" value="BLL4672 PROTEIN-RELATED"/>
    <property type="match status" value="1"/>
</dbReference>
<dbReference type="Pfam" id="PF17765">
    <property type="entry name" value="MLTR_LBD"/>
    <property type="match status" value="1"/>
</dbReference>
<evidence type="ECO:0000313" key="3">
    <source>
        <dbReference type="Proteomes" id="UP000192726"/>
    </source>
</evidence>
<dbReference type="GO" id="GO:0003677">
    <property type="term" value="F:DNA binding"/>
    <property type="evidence" value="ECO:0007669"/>
    <property type="project" value="InterPro"/>
</dbReference>
<dbReference type="SMART" id="SM00530">
    <property type="entry name" value="HTH_XRE"/>
    <property type="match status" value="1"/>
</dbReference>
<sequence length="275" mass="31176">MPNTHIPHRAPRAPELELADLLTTWRERVDPRRIHGVRSTNRRSPGLTKAEVAKLTGVSAKWIGLLENGHVAKFSDQFLERLALTLRLDASERLTLFLLGSGKPPVPMSIPSEDAVSAVDKPLREFLDAQLPNPAYVSDVAWNIVAHNQPQIDWFPWIPYEPNLMRWAFLYPEAREQLVNWADDWARPFLAQIRVALAKNPDELGLLKLRDDILEGNEDAARIWADHEALEHPDGHVRRFRLPYHEGAVVPVRIMALAPLRAPNMRVITLVPTTG</sequence>
<organism evidence="2 3">
    <name type="scientific">Streptomyces gilvosporeus</name>
    <dbReference type="NCBI Taxonomy" id="553510"/>
    <lineage>
        <taxon>Bacteria</taxon>
        <taxon>Bacillati</taxon>
        <taxon>Actinomycetota</taxon>
        <taxon>Actinomycetes</taxon>
        <taxon>Kitasatosporales</taxon>
        <taxon>Streptomycetaceae</taxon>
        <taxon>Streptomyces</taxon>
    </lineage>
</organism>
<dbReference type="OrthoDB" id="3291396at2"/>
<dbReference type="InterPro" id="IPR001387">
    <property type="entry name" value="Cro/C1-type_HTH"/>
</dbReference>
<dbReference type="PANTHER" id="PTHR35010:SF4">
    <property type="entry name" value="BLL5781 PROTEIN"/>
    <property type="match status" value="1"/>
</dbReference>
<dbReference type="AlphaFoldDB" id="A0A1V0TQJ7"/>
<protein>
    <recommendedName>
        <fullName evidence="1">HTH cro/C1-type domain-containing protein</fullName>
    </recommendedName>
</protein>
<keyword evidence="3" id="KW-1185">Reference proteome</keyword>
<dbReference type="CDD" id="cd00093">
    <property type="entry name" value="HTH_XRE"/>
    <property type="match status" value="1"/>
</dbReference>
<dbReference type="KEGG" id="sgv:B1H19_13605"/>